<organism evidence="1 2">
    <name type="scientific">Rubroshorea leprosula</name>
    <dbReference type="NCBI Taxonomy" id="152421"/>
    <lineage>
        <taxon>Eukaryota</taxon>
        <taxon>Viridiplantae</taxon>
        <taxon>Streptophyta</taxon>
        <taxon>Embryophyta</taxon>
        <taxon>Tracheophyta</taxon>
        <taxon>Spermatophyta</taxon>
        <taxon>Magnoliopsida</taxon>
        <taxon>eudicotyledons</taxon>
        <taxon>Gunneridae</taxon>
        <taxon>Pentapetalae</taxon>
        <taxon>rosids</taxon>
        <taxon>malvids</taxon>
        <taxon>Malvales</taxon>
        <taxon>Dipterocarpaceae</taxon>
        <taxon>Rubroshorea</taxon>
    </lineage>
</organism>
<evidence type="ECO:0000313" key="1">
    <source>
        <dbReference type="EMBL" id="GKV13278.1"/>
    </source>
</evidence>
<accession>A0AAV5JPL3</accession>
<dbReference type="AlphaFoldDB" id="A0AAV5JPL3"/>
<proteinExistence type="predicted"/>
<dbReference type="EMBL" id="BPVZ01000038">
    <property type="protein sequence ID" value="GKV13278.1"/>
    <property type="molecule type" value="Genomic_DNA"/>
</dbReference>
<dbReference type="Proteomes" id="UP001054252">
    <property type="component" value="Unassembled WGS sequence"/>
</dbReference>
<comment type="caution">
    <text evidence="1">The sequence shown here is derived from an EMBL/GenBank/DDBJ whole genome shotgun (WGS) entry which is preliminary data.</text>
</comment>
<reference evidence="1 2" key="1">
    <citation type="journal article" date="2021" name="Commun. Biol.">
        <title>The genome of Shorea leprosula (Dipterocarpaceae) highlights the ecological relevance of drought in aseasonal tropical rainforests.</title>
        <authorList>
            <person name="Ng K.K.S."/>
            <person name="Kobayashi M.J."/>
            <person name="Fawcett J.A."/>
            <person name="Hatakeyama M."/>
            <person name="Paape T."/>
            <person name="Ng C.H."/>
            <person name="Ang C.C."/>
            <person name="Tnah L.H."/>
            <person name="Lee C.T."/>
            <person name="Nishiyama T."/>
            <person name="Sese J."/>
            <person name="O'Brien M.J."/>
            <person name="Copetti D."/>
            <person name="Mohd Noor M.I."/>
            <person name="Ong R.C."/>
            <person name="Putra M."/>
            <person name="Sireger I.Z."/>
            <person name="Indrioko S."/>
            <person name="Kosugi Y."/>
            <person name="Izuno A."/>
            <person name="Isagi Y."/>
            <person name="Lee S.L."/>
            <person name="Shimizu K.K."/>
        </authorList>
    </citation>
    <scope>NUCLEOTIDE SEQUENCE [LARGE SCALE GENOMIC DNA]</scope>
    <source>
        <strain evidence="1">214</strain>
    </source>
</reference>
<name>A0AAV5JPL3_9ROSI</name>
<evidence type="ECO:0000313" key="2">
    <source>
        <dbReference type="Proteomes" id="UP001054252"/>
    </source>
</evidence>
<protein>
    <submittedName>
        <fullName evidence="1">Uncharacterized protein</fullName>
    </submittedName>
</protein>
<gene>
    <name evidence="1" type="ORF">SLEP1_g24308</name>
</gene>
<keyword evidence="2" id="KW-1185">Reference proteome</keyword>
<sequence length="38" mass="4389">MKLKSMRGIKMLIHILNRIRKCHVPKSKFEAAADTVHS</sequence>